<keyword evidence="3 10" id="KW-0997">Cell inner membrane</keyword>
<dbReference type="Gene3D" id="3.60.21.10">
    <property type="match status" value="1"/>
</dbReference>
<comment type="caution">
    <text evidence="12">The sequence shown here is derived from an EMBL/GenBank/DDBJ whole genome shotgun (WGS) entry which is preliminary data.</text>
</comment>
<dbReference type="Pfam" id="PF00149">
    <property type="entry name" value="Metallophos"/>
    <property type="match status" value="1"/>
</dbReference>
<dbReference type="GO" id="GO:0019897">
    <property type="term" value="C:extrinsic component of plasma membrane"/>
    <property type="evidence" value="ECO:0007669"/>
    <property type="project" value="UniProtKB-UniRule"/>
</dbReference>
<reference evidence="12 13" key="1">
    <citation type="journal article" date="2018" name="Nat. Biotechnol.">
        <title>A standardized bacterial taxonomy based on genome phylogeny substantially revises the tree of life.</title>
        <authorList>
            <person name="Parks D.H."/>
            <person name="Chuvochina M."/>
            <person name="Waite D.W."/>
            <person name="Rinke C."/>
            <person name="Skarshewski A."/>
            <person name="Chaumeil P.A."/>
            <person name="Hugenholtz P."/>
        </authorList>
    </citation>
    <scope>NUCLEOTIDE SEQUENCE [LARGE SCALE GENOMIC DNA]</scope>
    <source>
        <strain evidence="12">UBA10707</strain>
    </source>
</reference>
<dbReference type="InterPro" id="IPR010138">
    <property type="entry name" value="UDP-diacylglucosamine_Hdrlase"/>
</dbReference>
<comment type="caution">
    <text evidence="10">Lacks conserved residue(s) required for the propagation of feature annotation.</text>
</comment>
<dbReference type="EC" id="3.6.1.54" evidence="10"/>
<evidence type="ECO:0000256" key="2">
    <source>
        <dbReference type="ARBA" id="ARBA00022516"/>
    </source>
</evidence>
<dbReference type="InterPro" id="IPR004843">
    <property type="entry name" value="Calcineurin-like_PHP"/>
</dbReference>
<dbReference type="EMBL" id="DOEK01000035">
    <property type="protein sequence ID" value="HBP31087.1"/>
    <property type="molecule type" value="Genomic_DNA"/>
</dbReference>
<evidence type="ECO:0000256" key="7">
    <source>
        <dbReference type="ARBA" id="ARBA00023098"/>
    </source>
</evidence>
<keyword evidence="5 10" id="KW-0479">Metal-binding</keyword>
<sequence>MCRLNPSSLKKPALSKTDFTLPGTVWVASDIHLARQVPETCRGFYAFLAEAAAHANGLILAGDIFDAWIGDDAALNGPEPWLQEAIGHLAETAKKIPLFIGHGNRDFLMGPDLARALGATLMPDSTLFHTDAGPIHISHGDELCTHDVSFQRFRKLSRHPLIRRLFLALPLQVRRAIARRARKTSMHAHGTKPMYLMDVAHEAISDIFRDHPALIHMVHGHTHKPKCHQFEDYGTQRCRWVLPDWEWDHPPFRGGYLSISAAGITMHGYTAPDAGQTEQQ</sequence>
<dbReference type="SUPFAM" id="SSF56300">
    <property type="entry name" value="Metallo-dependent phosphatases"/>
    <property type="match status" value="1"/>
</dbReference>
<evidence type="ECO:0000313" key="13">
    <source>
        <dbReference type="Proteomes" id="UP000264036"/>
    </source>
</evidence>
<dbReference type="NCBIfam" id="NF003743">
    <property type="entry name" value="PRK05340.1"/>
    <property type="match status" value="1"/>
</dbReference>
<organism evidence="12 13">
    <name type="scientific">Advenella kashmirensis</name>
    <dbReference type="NCBI Taxonomy" id="310575"/>
    <lineage>
        <taxon>Bacteria</taxon>
        <taxon>Pseudomonadati</taxon>
        <taxon>Pseudomonadota</taxon>
        <taxon>Betaproteobacteria</taxon>
        <taxon>Burkholderiales</taxon>
        <taxon>Alcaligenaceae</taxon>
    </lineage>
</organism>
<proteinExistence type="inferred from homology"/>
<keyword evidence="2 10" id="KW-0444">Lipid biosynthesis</keyword>
<feature type="binding site" evidence="10">
    <location>
        <position position="223"/>
    </location>
    <ligand>
        <name>Mn(2+)</name>
        <dbReference type="ChEBI" id="CHEBI:29035"/>
        <label>1</label>
    </ligand>
</feature>
<comment type="function">
    <text evidence="10">Hydrolyzes the pyrophosphate bond of UDP-2,3-diacylglucosamine to yield 2,3-diacylglucosamine 1-phosphate (lipid X) and UMP by catalyzing the attack of water at the alpha-P atom. Involved in the biosynthesis of lipid A, a phosphorylated glycolipid that anchors the lipopolysaccharide to the outer membrane of the cell.</text>
</comment>
<keyword evidence="6 10" id="KW-0378">Hydrolase</keyword>
<dbReference type="Proteomes" id="UP000264036">
    <property type="component" value="Unassembled WGS sequence"/>
</dbReference>
<feature type="binding site" evidence="10">
    <location>
        <position position="32"/>
    </location>
    <ligand>
        <name>Mn(2+)</name>
        <dbReference type="ChEBI" id="CHEBI:29035"/>
        <label>1</label>
    </ligand>
</feature>
<dbReference type="CDD" id="cd07398">
    <property type="entry name" value="MPP_YbbF-LpxH"/>
    <property type="match status" value="1"/>
</dbReference>
<evidence type="ECO:0000256" key="4">
    <source>
        <dbReference type="ARBA" id="ARBA00022556"/>
    </source>
</evidence>
<feature type="binding site" evidence="10">
    <location>
        <position position="147"/>
    </location>
    <ligand>
        <name>substrate</name>
    </ligand>
</feature>
<evidence type="ECO:0000259" key="11">
    <source>
        <dbReference type="Pfam" id="PF00149"/>
    </source>
</evidence>
<accession>A0A356LJD6</accession>
<feature type="binding site" evidence="10">
    <location>
        <position position="221"/>
    </location>
    <ligand>
        <name>Mn(2+)</name>
        <dbReference type="ChEBI" id="CHEBI:29035"/>
        <label>2</label>
    </ligand>
</feature>
<dbReference type="UniPathway" id="UPA00359">
    <property type="reaction ID" value="UER00480"/>
</dbReference>
<feature type="binding site" evidence="10">
    <location>
        <position position="221"/>
    </location>
    <ligand>
        <name>substrate</name>
    </ligand>
</feature>
<evidence type="ECO:0000256" key="8">
    <source>
        <dbReference type="ARBA" id="ARBA00023136"/>
    </source>
</evidence>
<keyword evidence="9 10" id="KW-0464">Manganese</keyword>
<feature type="binding site" evidence="10">
    <location>
        <position position="185"/>
    </location>
    <ligand>
        <name>substrate</name>
    </ligand>
</feature>
<dbReference type="PANTHER" id="PTHR34990">
    <property type="entry name" value="UDP-2,3-DIACYLGLUCOSAMINE HYDROLASE-RELATED"/>
    <property type="match status" value="1"/>
</dbReference>
<keyword evidence="1 10" id="KW-1003">Cell membrane</keyword>
<keyword evidence="4 10" id="KW-0441">Lipid A biosynthesis</keyword>
<dbReference type="GO" id="GO:0005737">
    <property type="term" value="C:cytoplasm"/>
    <property type="evidence" value="ECO:0007669"/>
    <property type="project" value="InterPro"/>
</dbReference>
<feature type="binding site" evidence="10">
    <location>
        <position position="104"/>
    </location>
    <ligand>
        <name>Mn(2+)</name>
        <dbReference type="ChEBI" id="CHEBI:29035"/>
        <label>2</label>
    </ligand>
</feature>
<evidence type="ECO:0000256" key="1">
    <source>
        <dbReference type="ARBA" id="ARBA00022475"/>
    </source>
</evidence>
<dbReference type="GO" id="GO:0009245">
    <property type="term" value="P:lipid A biosynthetic process"/>
    <property type="evidence" value="ECO:0007669"/>
    <property type="project" value="UniProtKB-UniRule"/>
</dbReference>
<feature type="binding site" evidence="10">
    <location>
        <begin position="104"/>
        <end position="105"/>
    </location>
    <ligand>
        <name>substrate</name>
    </ligand>
</feature>
<comment type="pathway">
    <text evidence="10">Glycolipid biosynthesis; lipid IV(A) biosynthesis; lipid IV(A) from (3R)-3-hydroxytetradecanoyl-[acyl-carrier-protein] and UDP-N-acetyl-alpha-D-glucosamine: step 4/6.</text>
</comment>
<feature type="binding site" evidence="10">
    <location>
        <position position="30"/>
    </location>
    <ligand>
        <name>Mn(2+)</name>
        <dbReference type="ChEBI" id="CHEBI:29035"/>
        <label>1</label>
    </ligand>
</feature>
<comment type="subcellular location">
    <subcellularLocation>
        <location evidence="10">Cell inner membrane</location>
        <topology evidence="10">Peripheral membrane protein</topology>
        <orientation evidence="10">Cytoplasmic side</orientation>
    </subcellularLocation>
</comment>
<feature type="binding site" evidence="10">
    <location>
        <position position="192"/>
    </location>
    <ligand>
        <name>substrate</name>
    </ligand>
</feature>
<comment type="catalytic activity">
    <reaction evidence="10">
        <text>UDP-2-N,3-O-bis[(3R)-3-hydroxytetradecanoyl]-alpha-D-glucosamine + H2O = 2-N,3-O-bis[(3R)-3-hydroxytetradecanoyl]-alpha-D-glucosaminyl 1-phosphate + UMP + 2 H(+)</text>
        <dbReference type="Rhea" id="RHEA:25213"/>
        <dbReference type="ChEBI" id="CHEBI:15377"/>
        <dbReference type="ChEBI" id="CHEBI:15378"/>
        <dbReference type="ChEBI" id="CHEBI:57865"/>
        <dbReference type="ChEBI" id="CHEBI:57957"/>
        <dbReference type="ChEBI" id="CHEBI:78847"/>
        <dbReference type="EC" id="3.6.1.54"/>
    </reaction>
</comment>
<evidence type="ECO:0000256" key="10">
    <source>
        <dbReference type="HAMAP-Rule" id="MF_00575"/>
    </source>
</evidence>
<dbReference type="GO" id="GO:0030145">
    <property type="term" value="F:manganese ion binding"/>
    <property type="evidence" value="ECO:0007669"/>
    <property type="project" value="UniProtKB-UniRule"/>
</dbReference>
<evidence type="ECO:0000313" key="12">
    <source>
        <dbReference type="EMBL" id="HBP31087.1"/>
    </source>
</evidence>
<dbReference type="PANTHER" id="PTHR34990:SF1">
    <property type="entry name" value="UDP-2,3-DIACYLGLUCOSAMINE HYDROLASE"/>
    <property type="match status" value="1"/>
</dbReference>
<comment type="similarity">
    <text evidence="10">Belongs to the LpxH family.</text>
</comment>
<evidence type="ECO:0000256" key="6">
    <source>
        <dbReference type="ARBA" id="ARBA00022801"/>
    </source>
</evidence>
<dbReference type="InterPro" id="IPR043461">
    <property type="entry name" value="LpxH-like"/>
</dbReference>
<evidence type="ECO:0000256" key="9">
    <source>
        <dbReference type="ARBA" id="ARBA00023211"/>
    </source>
</evidence>
<dbReference type="HAMAP" id="MF_00575">
    <property type="entry name" value="LpxH"/>
    <property type="match status" value="1"/>
</dbReference>
<feature type="binding site" evidence="10">
    <location>
        <position position="63"/>
    </location>
    <ligand>
        <name>Mn(2+)</name>
        <dbReference type="ChEBI" id="CHEBI:29035"/>
        <label>2</label>
    </ligand>
</feature>
<keyword evidence="7 10" id="KW-0443">Lipid metabolism</keyword>
<comment type="cofactor">
    <cofactor evidence="10">
        <name>Mn(2+)</name>
        <dbReference type="ChEBI" id="CHEBI:29035"/>
    </cofactor>
    <text evidence="10">Binds 2 Mn(2+) ions per subunit in a binuclear metal center.</text>
</comment>
<evidence type="ECO:0000256" key="5">
    <source>
        <dbReference type="ARBA" id="ARBA00022723"/>
    </source>
</evidence>
<evidence type="ECO:0000256" key="3">
    <source>
        <dbReference type="ARBA" id="ARBA00022519"/>
    </source>
</evidence>
<dbReference type="AlphaFoldDB" id="A0A356LJD6"/>
<feature type="binding site" evidence="10">
    <location>
        <position position="63"/>
    </location>
    <ligand>
        <name>Mn(2+)</name>
        <dbReference type="ChEBI" id="CHEBI:29035"/>
        <label>1</label>
    </ligand>
</feature>
<feature type="domain" description="Calcineurin-like phosphoesterase" evidence="11">
    <location>
        <begin position="24"/>
        <end position="225"/>
    </location>
</feature>
<dbReference type="GO" id="GO:0008758">
    <property type="term" value="F:UDP-2,3-diacylglucosamine hydrolase activity"/>
    <property type="evidence" value="ECO:0007669"/>
    <property type="project" value="UniProtKB-UniRule"/>
</dbReference>
<feature type="binding site" evidence="10">
    <location>
        <position position="139"/>
    </location>
    <ligand>
        <name>Mn(2+)</name>
        <dbReference type="ChEBI" id="CHEBI:29035"/>
        <label>2</label>
    </ligand>
</feature>
<name>A0A356LJD6_9BURK</name>
<protein>
    <recommendedName>
        <fullName evidence="10">UDP-2,3-diacylglucosamine hydrolase</fullName>
        <ecNumber evidence="10">3.6.1.54</ecNumber>
    </recommendedName>
    <alternativeName>
        <fullName evidence="10">UDP-2,3-diacylglucosamine diphosphatase</fullName>
    </alternativeName>
</protein>
<gene>
    <name evidence="10" type="primary">lpxH</name>
    <name evidence="12" type="ORF">DD666_16960</name>
</gene>
<dbReference type="InterPro" id="IPR029052">
    <property type="entry name" value="Metallo-depent_PP-like"/>
</dbReference>
<keyword evidence="8 10" id="KW-0472">Membrane</keyword>